<comment type="catalytic activity">
    <reaction evidence="1">
        <text>2-phosphoglycolate + H2O = glycolate + phosphate</text>
        <dbReference type="Rhea" id="RHEA:14369"/>
        <dbReference type="ChEBI" id="CHEBI:15377"/>
        <dbReference type="ChEBI" id="CHEBI:29805"/>
        <dbReference type="ChEBI" id="CHEBI:43474"/>
        <dbReference type="ChEBI" id="CHEBI:58033"/>
        <dbReference type="EC" id="3.1.3.18"/>
    </reaction>
</comment>
<organism evidence="5 6">
    <name type="scientific">Ollibium composti</name>
    <dbReference type="NCBI Taxonomy" id="2675109"/>
    <lineage>
        <taxon>Bacteria</taxon>
        <taxon>Pseudomonadati</taxon>
        <taxon>Pseudomonadota</taxon>
        <taxon>Alphaproteobacteria</taxon>
        <taxon>Hyphomicrobiales</taxon>
        <taxon>Phyllobacteriaceae</taxon>
        <taxon>Ollibium</taxon>
    </lineage>
</organism>
<dbReference type="Gene3D" id="3.40.50.1000">
    <property type="entry name" value="HAD superfamily/HAD-like"/>
    <property type="match status" value="1"/>
</dbReference>
<gene>
    <name evidence="5" type="ORF">E6C48_22070</name>
</gene>
<dbReference type="CDD" id="cd01427">
    <property type="entry name" value="HAD_like"/>
    <property type="match status" value="1"/>
</dbReference>
<dbReference type="NCBIfam" id="TIGR01549">
    <property type="entry name" value="HAD-SF-IA-v1"/>
    <property type="match status" value="1"/>
</dbReference>
<dbReference type="PANTHER" id="PTHR43434">
    <property type="entry name" value="PHOSPHOGLYCOLATE PHOSPHATASE"/>
    <property type="match status" value="1"/>
</dbReference>
<proteinExistence type="inferred from homology"/>
<keyword evidence="6" id="KW-1185">Reference proteome</keyword>
<dbReference type="Proteomes" id="UP000306441">
    <property type="component" value="Unassembled WGS sequence"/>
</dbReference>
<dbReference type="RefSeq" id="WP_136360352.1">
    <property type="nucleotide sequence ID" value="NZ_SSNY01000021.1"/>
</dbReference>
<comment type="similarity">
    <text evidence="3">Belongs to the HAD-like hydrolase superfamily. CbbY/CbbZ/Gph/YieH family.</text>
</comment>
<dbReference type="SUPFAM" id="SSF56784">
    <property type="entry name" value="HAD-like"/>
    <property type="match status" value="1"/>
</dbReference>
<evidence type="ECO:0000256" key="2">
    <source>
        <dbReference type="ARBA" id="ARBA00004818"/>
    </source>
</evidence>
<evidence type="ECO:0000256" key="1">
    <source>
        <dbReference type="ARBA" id="ARBA00000830"/>
    </source>
</evidence>
<dbReference type="InterPro" id="IPR023214">
    <property type="entry name" value="HAD_sf"/>
</dbReference>
<dbReference type="PANTHER" id="PTHR43434:SF1">
    <property type="entry name" value="PHOSPHOGLYCOLATE PHOSPHATASE"/>
    <property type="match status" value="1"/>
</dbReference>
<dbReference type="InterPro" id="IPR006439">
    <property type="entry name" value="HAD-SF_hydro_IA"/>
</dbReference>
<name>A0ABY2Q1P9_9HYPH</name>
<evidence type="ECO:0000256" key="4">
    <source>
        <dbReference type="ARBA" id="ARBA00013078"/>
    </source>
</evidence>
<reference evidence="5 6" key="1">
    <citation type="submission" date="2019-04" db="EMBL/GenBank/DDBJ databases">
        <title>Mesorhizobium composti sp. nov., isolated from compost.</title>
        <authorList>
            <person name="Lin S.-Y."/>
            <person name="Hameed A."/>
            <person name="Hsieh Y.-T."/>
            <person name="Young C.-C."/>
        </authorList>
    </citation>
    <scope>NUCLEOTIDE SEQUENCE [LARGE SCALE GENOMIC DNA]</scope>
    <source>
        <strain evidence="5 6">CC-YTH430</strain>
    </source>
</reference>
<evidence type="ECO:0000313" key="6">
    <source>
        <dbReference type="Proteomes" id="UP000306441"/>
    </source>
</evidence>
<sequence>MTKAELSGRALSAPRALLLDFGGVVVETARIPGWEDRLAEKVEAVLGRAGAASAVLSRSRIIADIRAGCIADSRWKNAMSRPLSPPELTYGQFWGDFVAADWSDRARQAVLGEARELCRQMGLLCSRRKLRDGMLELLDRCDATDVPVGIVSNALSGQVHIDFLDEHGWTGRFAVKIHSDEVKVRKPNPEMILIACRALGVEARDAWYVGDNFDRDVLCGLRAGIGGNILMEAKGTYDMPYDLGVKPDAIVADPRRLLALLKQSQKISVA</sequence>
<comment type="caution">
    <text evidence="5">The sequence shown here is derived from an EMBL/GenBank/DDBJ whole genome shotgun (WGS) entry which is preliminary data.</text>
</comment>
<keyword evidence="5" id="KW-0378">Hydrolase</keyword>
<evidence type="ECO:0000313" key="5">
    <source>
        <dbReference type="EMBL" id="THF54426.1"/>
    </source>
</evidence>
<dbReference type="InterPro" id="IPR036412">
    <property type="entry name" value="HAD-like_sf"/>
</dbReference>
<accession>A0ABY2Q1P9</accession>
<dbReference type="InterPro" id="IPR050155">
    <property type="entry name" value="HAD-like_hydrolase_sf"/>
</dbReference>
<dbReference type="Pfam" id="PF00702">
    <property type="entry name" value="Hydrolase"/>
    <property type="match status" value="1"/>
</dbReference>
<evidence type="ECO:0000256" key="3">
    <source>
        <dbReference type="ARBA" id="ARBA00006171"/>
    </source>
</evidence>
<comment type="pathway">
    <text evidence="2">Organic acid metabolism; glycolate biosynthesis; glycolate from 2-phosphoglycolate: step 1/1.</text>
</comment>
<protein>
    <recommendedName>
        <fullName evidence="4">phosphoglycolate phosphatase</fullName>
        <ecNumber evidence="4">3.1.3.18</ecNumber>
    </recommendedName>
</protein>
<dbReference type="EC" id="3.1.3.18" evidence="4"/>
<dbReference type="GO" id="GO:0016787">
    <property type="term" value="F:hydrolase activity"/>
    <property type="evidence" value="ECO:0007669"/>
    <property type="project" value="UniProtKB-KW"/>
</dbReference>
<dbReference type="EMBL" id="SSNY01000021">
    <property type="protein sequence ID" value="THF54426.1"/>
    <property type="molecule type" value="Genomic_DNA"/>
</dbReference>